<feature type="transmembrane region" description="Helical" evidence="1">
    <location>
        <begin position="22"/>
        <end position="39"/>
    </location>
</feature>
<dbReference type="EMBL" id="JACMSC010000004">
    <property type="protein sequence ID" value="KAG6525854.1"/>
    <property type="molecule type" value="Genomic_DNA"/>
</dbReference>
<reference evidence="2 3" key="1">
    <citation type="submission" date="2020-08" db="EMBL/GenBank/DDBJ databases">
        <title>Plant Genome Project.</title>
        <authorList>
            <person name="Zhang R.-G."/>
        </authorList>
    </citation>
    <scope>NUCLEOTIDE SEQUENCE [LARGE SCALE GENOMIC DNA]</scope>
    <source>
        <tissue evidence="2">Rhizome</tissue>
    </source>
</reference>
<keyword evidence="1" id="KW-1133">Transmembrane helix</keyword>
<feature type="transmembrane region" description="Helical" evidence="1">
    <location>
        <begin position="60"/>
        <end position="80"/>
    </location>
</feature>
<accession>A0A8J5LUA1</accession>
<sequence>MGIHDDAFDFSFESEVPVCKHGMPSFIFRVLILVFGYAYPSYKCHKTIELNKPEIGQLRFWILVALLTVLGAFADAFFSWQEAILLPLYYEAKAINWFVRGFGE</sequence>
<gene>
    <name evidence="2" type="ORF">ZIOFF_015825</name>
</gene>
<dbReference type="PANTHER" id="PTHR12300">
    <property type="entry name" value="HVA22-LIKE PROTEINS"/>
    <property type="match status" value="1"/>
</dbReference>
<proteinExistence type="inferred from homology"/>
<dbReference type="InterPro" id="IPR004345">
    <property type="entry name" value="TB2_DP1_HVA22"/>
</dbReference>
<dbReference type="Pfam" id="PF03134">
    <property type="entry name" value="TB2_DP1_HVA22"/>
    <property type="match status" value="1"/>
</dbReference>
<keyword evidence="1" id="KW-0472">Membrane</keyword>
<evidence type="ECO:0000256" key="1">
    <source>
        <dbReference type="RuleBase" id="RU362006"/>
    </source>
</evidence>
<evidence type="ECO:0000313" key="2">
    <source>
        <dbReference type="EMBL" id="KAG6525854.1"/>
    </source>
</evidence>
<keyword evidence="1" id="KW-0812">Transmembrane</keyword>
<dbReference type="GO" id="GO:0016020">
    <property type="term" value="C:membrane"/>
    <property type="evidence" value="ECO:0007669"/>
    <property type="project" value="UniProtKB-SubCell"/>
</dbReference>
<organism evidence="2 3">
    <name type="scientific">Zingiber officinale</name>
    <name type="common">Ginger</name>
    <name type="synonym">Amomum zingiber</name>
    <dbReference type="NCBI Taxonomy" id="94328"/>
    <lineage>
        <taxon>Eukaryota</taxon>
        <taxon>Viridiplantae</taxon>
        <taxon>Streptophyta</taxon>
        <taxon>Embryophyta</taxon>
        <taxon>Tracheophyta</taxon>
        <taxon>Spermatophyta</taxon>
        <taxon>Magnoliopsida</taxon>
        <taxon>Liliopsida</taxon>
        <taxon>Zingiberales</taxon>
        <taxon>Zingiberaceae</taxon>
        <taxon>Zingiber</taxon>
    </lineage>
</organism>
<comment type="subcellular location">
    <subcellularLocation>
        <location evidence="1">Membrane</location>
        <topology evidence="1">Multi-pass membrane protein</topology>
    </subcellularLocation>
</comment>
<comment type="similarity">
    <text evidence="1">Belongs to the DP1 family.</text>
</comment>
<name>A0A8J5LUA1_ZINOF</name>
<dbReference type="PANTHER" id="PTHR12300:SF117">
    <property type="entry name" value="LP05237P-RELATED"/>
    <property type="match status" value="1"/>
</dbReference>
<comment type="caution">
    <text evidence="2">The sequence shown here is derived from an EMBL/GenBank/DDBJ whole genome shotgun (WGS) entry which is preliminary data.</text>
</comment>
<keyword evidence="3" id="KW-1185">Reference proteome</keyword>
<protein>
    <recommendedName>
        <fullName evidence="1">HVA22-like protein</fullName>
    </recommendedName>
</protein>
<dbReference type="AlphaFoldDB" id="A0A8J5LUA1"/>
<dbReference type="Proteomes" id="UP000734854">
    <property type="component" value="Unassembled WGS sequence"/>
</dbReference>
<evidence type="ECO:0000313" key="3">
    <source>
        <dbReference type="Proteomes" id="UP000734854"/>
    </source>
</evidence>